<dbReference type="InterPro" id="IPR012340">
    <property type="entry name" value="NA-bd_OB-fold"/>
</dbReference>
<dbReference type="PANTHER" id="PTHR47810:SF1">
    <property type="entry name" value="DNA LIGASE B"/>
    <property type="match status" value="1"/>
</dbReference>
<keyword evidence="10" id="KW-1185">Reference proteome</keyword>
<reference evidence="10" key="1">
    <citation type="journal article" date="2019" name="Int. J. Syst. Evol. Microbiol.">
        <title>The Global Catalogue of Microorganisms (GCM) 10K type strain sequencing project: providing services to taxonomists for standard genome sequencing and annotation.</title>
        <authorList>
            <consortium name="The Broad Institute Genomics Platform"/>
            <consortium name="The Broad Institute Genome Sequencing Center for Infectious Disease"/>
            <person name="Wu L."/>
            <person name="Ma J."/>
        </authorList>
    </citation>
    <scope>NUCLEOTIDE SEQUENCE [LARGE SCALE GENOMIC DNA]</scope>
    <source>
        <strain evidence="10">JCM 17304</strain>
    </source>
</reference>
<dbReference type="GO" id="GO:0016874">
    <property type="term" value="F:ligase activity"/>
    <property type="evidence" value="ECO:0007669"/>
    <property type="project" value="UniProtKB-KW"/>
</dbReference>
<comment type="cofactor">
    <cofactor evidence="1">
        <name>a divalent metal cation</name>
        <dbReference type="ChEBI" id="CHEBI:60240"/>
    </cofactor>
</comment>
<feature type="domain" description="DNA ligase OB-like" evidence="8">
    <location>
        <begin position="223"/>
        <end position="288"/>
    </location>
</feature>
<evidence type="ECO:0000256" key="5">
    <source>
        <dbReference type="ARBA" id="ARBA00023204"/>
    </source>
</evidence>
<gene>
    <name evidence="9" type="ORF">GCM10022414_33200</name>
</gene>
<evidence type="ECO:0000259" key="8">
    <source>
        <dbReference type="Pfam" id="PF14743"/>
    </source>
</evidence>
<dbReference type="Proteomes" id="UP001500392">
    <property type="component" value="Unassembled WGS sequence"/>
</dbReference>
<comment type="catalytic activity">
    <reaction evidence="6">
        <text>ATP + (deoxyribonucleotide)n-3'-hydroxyl + 5'-phospho-(deoxyribonucleotide)m = (deoxyribonucleotide)n+m + AMP + diphosphate.</text>
        <dbReference type="EC" id="6.5.1.1"/>
    </reaction>
</comment>
<dbReference type="NCBIfam" id="NF006592">
    <property type="entry name" value="PRK09125.1"/>
    <property type="match status" value="1"/>
</dbReference>
<evidence type="ECO:0000256" key="6">
    <source>
        <dbReference type="ARBA" id="ARBA00034003"/>
    </source>
</evidence>
<keyword evidence="3" id="KW-0235">DNA replication</keyword>
<dbReference type="InterPro" id="IPR029319">
    <property type="entry name" value="DNA_ligase_OB"/>
</dbReference>
<dbReference type="SUPFAM" id="SSF50249">
    <property type="entry name" value="Nucleic acid-binding proteins"/>
    <property type="match status" value="1"/>
</dbReference>
<evidence type="ECO:0000313" key="10">
    <source>
        <dbReference type="Proteomes" id="UP001500392"/>
    </source>
</evidence>
<dbReference type="Gene3D" id="3.30.470.30">
    <property type="entry name" value="DNA ligase/mRNA capping enzyme"/>
    <property type="match status" value="1"/>
</dbReference>
<organism evidence="9 10">
    <name type="scientific">Zhongshania borealis</name>
    <dbReference type="NCBI Taxonomy" id="889488"/>
    <lineage>
        <taxon>Bacteria</taxon>
        <taxon>Pseudomonadati</taxon>
        <taxon>Pseudomonadota</taxon>
        <taxon>Gammaproteobacteria</taxon>
        <taxon>Cellvibrionales</taxon>
        <taxon>Spongiibacteraceae</taxon>
        <taxon>Zhongshania</taxon>
    </lineage>
</organism>
<protein>
    <submittedName>
        <fullName evidence="9">DNA ligase</fullName>
    </submittedName>
</protein>
<dbReference type="Pfam" id="PF01068">
    <property type="entry name" value="DNA_ligase_A_M"/>
    <property type="match status" value="1"/>
</dbReference>
<evidence type="ECO:0000256" key="3">
    <source>
        <dbReference type="ARBA" id="ARBA00022705"/>
    </source>
</evidence>
<dbReference type="PANTHER" id="PTHR47810">
    <property type="entry name" value="DNA LIGASE"/>
    <property type="match status" value="1"/>
</dbReference>
<feature type="domain" description="ATP-dependent DNA ligase family profile" evidence="7">
    <location>
        <begin position="40"/>
        <end position="209"/>
    </location>
</feature>
<dbReference type="InterPro" id="IPR050326">
    <property type="entry name" value="NAD_dep_DNA_ligaseB"/>
</dbReference>
<sequence length="291" mass="32665">MKSTPILPALILFTIALLNIHFGYAEAAKQTATKTKPALMLAKPYRSEIELHEYWVSEKLDGVRAYWNGSQLISRQGNTFTAPQWFTADFPTTPLDGELWMGRNRFAEVSGAVRRHVPDSEQWQRIRFMVFDLPAEPGDFNLRLQALRKLVNTLNSPYIALVKQHKVLDEAALMRELDHVTTGGGEGLMLHLGSAPYRGIRSNDLLKLKRFSDAEAVVIGYLPGKGKYSGMLGALIVKTPEGRKFKIGSGFSDEQRRHPPAIGSTVSYKYQGTTASGLPRFASFFRERNDY</sequence>
<dbReference type="SUPFAM" id="SSF56091">
    <property type="entry name" value="DNA ligase/mRNA capping enzyme, catalytic domain"/>
    <property type="match status" value="1"/>
</dbReference>
<dbReference type="Gene3D" id="2.40.50.140">
    <property type="entry name" value="Nucleic acid-binding proteins"/>
    <property type="match status" value="1"/>
</dbReference>
<evidence type="ECO:0000259" key="7">
    <source>
        <dbReference type="Pfam" id="PF01068"/>
    </source>
</evidence>
<proteinExistence type="predicted"/>
<dbReference type="CDD" id="cd07896">
    <property type="entry name" value="Adenylation_kDNA_ligase_like"/>
    <property type="match status" value="1"/>
</dbReference>
<dbReference type="CDD" id="cd08041">
    <property type="entry name" value="OBF_kDNA_ligase_like"/>
    <property type="match status" value="1"/>
</dbReference>
<accession>A0ABP7X4C4</accession>
<name>A0ABP7X4C4_9GAMM</name>
<dbReference type="Gene3D" id="3.30.1490.70">
    <property type="match status" value="1"/>
</dbReference>
<comment type="caution">
    <text evidence="9">The sequence shown here is derived from an EMBL/GenBank/DDBJ whole genome shotgun (WGS) entry which is preliminary data.</text>
</comment>
<evidence type="ECO:0000313" key="9">
    <source>
        <dbReference type="EMBL" id="GAA4104321.1"/>
    </source>
</evidence>
<keyword evidence="4" id="KW-0227">DNA damage</keyword>
<dbReference type="InterPro" id="IPR012310">
    <property type="entry name" value="DNA_ligase_ATP-dep_cent"/>
</dbReference>
<keyword evidence="2 9" id="KW-0436">Ligase</keyword>
<dbReference type="Pfam" id="PF14743">
    <property type="entry name" value="DNA_ligase_OB_2"/>
    <property type="match status" value="1"/>
</dbReference>
<evidence type="ECO:0000256" key="2">
    <source>
        <dbReference type="ARBA" id="ARBA00022598"/>
    </source>
</evidence>
<evidence type="ECO:0000256" key="4">
    <source>
        <dbReference type="ARBA" id="ARBA00022763"/>
    </source>
</evidence>
<dbReference type="EMBL" id="BAABDM010000009">
    <property type="protein sequence ID" value="GAA4104321.1"/>
    <property type="molecule type" value="Genomic_DNA"/>
</dbReference>
<keyword evidence="5" id="KW-0234">DNA repair</keyword>
<dbReference type="RefSeq" id="WP_344938204.1">
    <property type="nucleotide sequence ID" value="NZ_BAABDM010000009.1"/>
</dbReference>
<evidence type="ECO:0000256" key="1">
    <source>
        <dbReference type="ARBA" id="ARBA00001968"/>
    </source>
</evidence>